<comment type="caution">
    <text evidence="1">The sequence shown here is derived from an EMBL/GenBank/DDBJ whole genome shotgun (WGS) entry which is preliminary data.</text>
</comment>
<evidence type="ECO:0008006" key="3">
    <source>
        <dbReference type="Google" id="ProtNLM"/>
    </source>
</evidence>
<dbReference type="EMBL" id="JAEAOA010001321">
    <property type="protein sequence ID" value="KAK3595218.1"/>
    <property type="molecule type" value="Genomic_DNA"/>
</dbReference>
<evidence type="ECO:0000313" key="1">
    <source>
        <dbReference type="EMBL" id="KAK3595218.1"/>
    </source>
</evidence>
<reference evidence="1" key="2">
    <citation type="journal article" date="2021" name="Genome Biol. Evol.">
        <title>Developing a high-quality reference genome for a parasitic bivalve with doubly uniparental inheritance (Bivalvia: Unionida).</title>
        <authorList>
            <person name="Smith C.H."/>
        </authorList>
    </citation>
    <scope>NUCLEOTIDE SEQUENCE</scope>
    <source>
        <strain evidence="1">CHS0354</strain>
        <tissue evidence="1">Mantle</tissue>
    </source>
</reference>
<organism evidence="1 2">
    <name type="scientific">Potamilus streckersoni</name>
    <dbReference type="NCBI Taxonomy" id="2493646"/>
    <lineage>
        <taxon>Eukaryota</taxon>
        <taxon>Metazoa</taxon>
        <taxon>Spiralia</taxon>
        <taxon>Lophotrochozoa</taxon>
        <taxon>Mollusca</taxon>
        <taxon>Bivalvia</taxon>
        <taxon>Autobranchia</taxon>
        <taxon>Heteroconchia</taxon>
        <taxon>Palaeoheterodonta</taxon>
        <taxon>Unionida</taxon>
        <taxon>Unionoidea</taxon>
        <taxon>Unionidae</taxon>
        <taxon>Ambleminae</taxon>
        <taxon>Lampsilini</taxon>
        <taxon>Potamilus</taxon>
    </lineage>
</organism>
<proteinExistence type="predicted"/>
<evidence type="ECO:0000313" key="2">
    <source>
        <dbReference type="Proteomes" id="UP001195483"/>
    </source>
</evidence>
<gene>
    <name evidence="1" type="ORF">CHS0354_021532</name>
</gene>
<reference evidence="1" key="1">
    <citation type="journal article" date="2021" name="Genome Biol. Evol.">
        <title>A High-Quality Reference Genome for a Parasitic Bivalve with Doubly Uniparental Inheritance (Bivalvia: Unionida).</title>
        <authorList>
            <person name="Smith C.H."/>
        </authorList>
    </citation>
    <scope>NUCLEOTIDE SEQUENCE</scope>
    <source>
        <strain evidence="1">CHS0354</strain>
    </source>
</reference>
<name>A0AAE0SNW5_9BIVA</name>
<protein>
    <recommendedName>
        <fullName evidence="3">Sulfotransferase</fullName>
    </recommendedName>
</protein>
<accession>A0AAE0SNW5</accession>
<dbReference type="Proteomes" id="UP001195483">
    <property type="component" value="Unassembled WGS sequence"/>
</dbReference>
<keyword evidence="2" id="KW-1185">Reference proteome</keyword>
<reference evidence="1" key="3">
    <citation type="submission" date="2023-05" db="EMBL/GenBank/DDBJ databases">
        <authorList>
            <person name="Smith C.H."/>
        </authorList>
    </citation>
    <scope>NUCLEOTIDE SEQUENCE</scope>
    <source>
        <strain evidence="1">CHS0354</strain>
        <tissue evidence="1">Mantle</tissue>
    </source>
</reference>
<dbReference type="AlphaFoldDB" id="A0AAE0SNW5"/>
<sequence length="74" mass="8859">MAERLDYQPTKKAAFEKWDLILFSYMRSGSTVTSQALRESKAGTFFWFEPLIPLAPYAFFRYDKECMFRYSFCK</sequence>